<dbReference type="InterPro" id="IPR037171">
    <property type="entry name" value="NagB/RpiA_transferase-like"/>
</dbReference>
<dbReference type="InterPro" id="IPR050313">
    <property type="entry name" value="Carb_Metab_HTH_regulators"/>
</dbReference>
<evidence type="ECO:0000313" key="5">
    <source>
        <dbReference type="EMBL" id="KCV82439.1"/>
    </source>
</evidence>
<dbReference type="InterPro" id="IPR036390">
    <property type="entry name" value="WH_DNA-bd_sf"/>
</dbReference>
<dbReference type="PANTHER" id="PTHR30363:SF4">
    <property type="entry name" value="GLYCEROL-3-PHOSPHATE REGULON REPRESSOR"/>
    <property type="match status" value="1"/>
</dbReference>
<evidence type="ECO:0000256" key="1">
    <source>
        <dbReference type="ARBA" id="ARBA00022491"/>
    </source>
</evidence>
<dbReference type="PANTHER" id="PTHR30363">
    <property type="entry name" value="HTH-TYPE TRANSCRIPTIONAL REGULATOR SRLR-RELATED"/>
    <property type="match status" value="1"/>
</dbReference>
<proteinExistence type="predicted"/>
<keyword evidence="6" id="KW-1185">Reference proteome</keyword>
<accession>A0A058ZLE0</accession>
<dbReference type="SUPFAM" id="SSF46785">
    <property type="entry name" value="Winged helix' DNA-binding domain"/>
    <property type="match status" value="1"/>
</dbReference>
<dbReference type="Gene3D" id="1.10.10.10">
    <property type="entry name" value="Winged helix-like DNA-binding domain superfamily/Winged helix DNA-binding domain"/>
    <property type="match status" value="1"/>
</dbReference>
<dbReference type="RefSeq" id="WP_051597972.1">
    <property type="nucleotide sequence ID" value="NZ_AQQY01000003.1"/>
</dbReference>
<keyword evidence="2" id="KW-0805">Transcription regulation</keyword>
<sequence>MVQTLRKPEIIDIARREGKVTVDQLVEHFQVTPQTIRRDLTELADAGDLERVHGGAILPSNTSNIGYVDRRELNQPQKFDIARECVQHIPNDCSLFLNIGTTTEAVAAELFNHSGLLVVTNNINIANILSDHPSVEVVVTGGNLRPSDGGLIGALARETISQFRFDLAVIGCSALHMEGEILDFDIREVGVSKAIIRRSDKVILAADSSKFERKAPIQIATLSEIDTFITEKTPPTASVELCKRSATQIILAESTHPTRTAKTATSATQN</sequence>
<dbReference type="EMBL" id="AQQY01000003">
    <property type="protein sequence ID" value="KCV82439.1"/>
    <property type="molecule type" value="Genomic_DNA"/>
</dbReference>
<dbReference type="eggNOG" id="COG1349">
    <property type="taxonomic scope" value="Bacteria"/>
</dbReference>
<evidence type="ECO:0000256" key="2">
    <source>
        <dbReference type="ARBA" id="ARBA00023015"/>
    </source>
</evidence>
<dbReference type="OrthoDB" id="9814815at2"/>
<dbReference type="PATRIC" id="fig|1461693.3.peg.1189"/>
<comment type="caution">
    <text evidence="5">The sequence shown here is derived from an EMBL/GenBank/DDBJ whole genome shotgun (WGS) entry which is preliminary data.</text>
</comment>
<dbReference type="InterPro" id="IPR001034">
    <property type="entry name" value="DeoR_HTH"/>
</dbReference>
<dbReference type="InterPro" id="IPR036388">
    <property type="entry name" value="WH-like_DNA-bd_sf"/>
</dbReference>
<dbReference type="SMART" id="SM00420">
    <property type="entry name" value="HTH_DEOR"/>
    <property type="match status" value="1"/>
</dbReference>
<protein>
    <submittedName>
        <fullName evidence="5">Glycerol-3-phosphate regulon repressor</fullName>
    </submittedName>
</protein>
<dbReference type="SUPFAM" id="SSF100950">
    <property type="entry name" value="NagB/RpiA/CoA transferase-like"/>
    <property type="match status" value="1"/>
</dbReference>
<dbReference type="AlphaFoldDB" id="A0A058ZLE0"/>
<dbReference type="GO" id="GO:0003700">
    <property type="term" value="F:DNA-binding transcription factor activity"/>
    <property type="evidence" value="ECO:0007669"/>
    <property type="project" value="InterPro"/>
</dbReference>
<dbReference type="PROSITE" id="PS51000">
    <property type="entry name" value="HTH_DEOR_2"/>
    <property type="match status" value="1"/>
</dbReference>
<feature type="domain" description="HTH deoR-type" evidence="4">
    <location>
        <begin position="3"/>
        <end position="58"/>
    </location>
</feature>
<dbReference type="Proteomes" id="UP000024836">
    <property type="component" value="Unassembled WGS sequence"/>
</dbReference>
<keyword evidence="1" id="KW-0678">Repressor</keyword>
<reference evidence="5 6" key="1">
    <citation type="submission" date="2013-04" db="EMBL/GenBank/DDBJ databases">
        <title>Shimia sp. 22II-S11-Z10 Genome Sequencing.</title>
        <authorList>
            <person name="Lai Q."/>
            <person name="Li G."/>
            <person name="Shao Z."/>
        </authorList>
    </citation>
    <scope>NUCLEOTIDE SEQUENCE [LARGE SCALE GENOMIC DNA]</scope>
    <source>
        <strain evidence="6">22II-S11-Z10</strain>
    </source>
</reference>
<evidence type="ECO:0000256" key="3">
    <source>
        <dbReference type="ARBA" id="ARBA00023163"/>
    </source>
</evidence>
<name>A0A058ZLE0_9RHOB</name>
<gene>
    <name evidence="5" type="ORF">ATO10_05841</name>
</gene>
<dbReference type="InterPro" id="IPR014036">
    <property type="entry name" value="DeoR-like_C"/>
</dbReference>
<dbReference type="STRING" id="1461693.ATO10_05841"/>
<evidence type="ECO:0000313" key="6">
    <source>
        <dbReference type="Proteomes" id="UP000024836"/>
    </source>
</evidence>
<organism evidence="5 6">
    <name type="scientific">Actibacterium atlanticum</name>
    <dbReference type="NCBI Taxonomy" id="1461693"/>
    <lineage>
        <taxon>Bacteria</taxon>
        <taxon>Pseudomonadati</taxon>
        <taxon>Pseudomonadota</taxon>
        <taxon>Alphaproteobacteria</taxon>
        <taxon>Rhodobacterales</taxon>
        <taxon>Roseobacteraceae</taxon>
        <taxon>Actibacterium</taxon>
    </lineage>
</organism>
<evidence type="ECO:0000259" key="4">
    <source>
        <dbReference type="PROSITE" id="PS51000"/>
    </source>
</evidence>
<keyword evidence="3" id="KW-0804">Transcription</keyword>
<dbReference type="SMART" id="SM01134">
    <property type="entry name" value="DeoRC"/>
    <property type="match status" value="1"/>
</dbReference>
<dbReference type="Pfam" id="PF00455">
    <property type="entry name" value="DeoRC"/>
    <property type="match status" value="1"/>
</dbReference>
<dbReference type="Pfam" id="PF08220">
    <property type="entry name" value="HTH_DeoR"/>
    <property type="match status" value="1"/>
</dbReference>
<dbReference type="PRINTS" id="PR00037">
    <property type="entry name" value="HTHLACR"/>
</dbReference>